<evidence type="ECO:0000259" key="7">
    <source>
        <dbReference type="Pfam" id="PF02826"/>
    </source>
</evidence>
<dbReference type="EMBL" id="CP159534">
    <property type="protein sequence ID" value="XCJ75124.1"/>
    <property type="molecule type" value="Genomic_DNA"/>
</dbReference>
<dbReference type="AlphaFoldDB" id="A0AAU8J509"/>
<feature type="domain" description="D-isomer specific 2-hydroxyacid dehydrogenase NAD-binding" evidence="7">
    <location>
        <begin position="117"/>
        <end position="280"/>
    </location>
</feature>
<evidence type="ECO:0000256" key="4">
    <source>
        <dbReference type="ARBA" id="ARBA00023027"/>
    </source>
</evidence>
<evidence type="ECO:0000256" key="3">
    <source>
        <dbReference type="ARBA" id="ARBA00023002"/>
    </source>
</evidence>
<dbReference type="InterPro" id="IPR006140">
    <property type="entry name" value="D-isomer_DH_NAD-bd"/>
</dbReference>
<protein>
    <submittedName>
        <fullName evidence="8">NAD(P)-dependent oxidoreductase</fullName>
    </submittedName>
</protein>
<gene>
    <name evidence="8" type="ORF">ABII15_36430</name>
</gene>
<accession>A0AAU8J509</accession>
<dbReference type="Gene3D" id="3.40.50.720">
    <property type="entry name" value="NAD(P)-binding Rossmann-like Domain"/>
    <property type="match status" value="2"/>
</dbReference>
<evidence type="ECO:0000256" key="2">
    <source>
        <dbReference type="ARBA" id="ARBA00022605"/>
    </source>
</evidence>
<dbReference type="InterPro" id="IPR006139">
    <property type="entry name" value="D-isomer_2_OHA_DH_cat_dom"/>
</dbReference>
<keyword evidence="4" id="KW-0520">NAD</keyword>
<feature type="domain" description="D-isomer specific 2-hydroxyacid dehydrogenase catalytic" evidence="6">
    <location>
        <begin position="27"/>
        <end position="305"/>
    </location>
</feature>
<evidence type="ECO:0000256" key="1">
    <source>
        <dbReference type="ARBA" id="ARBA00005854"/>
    </source>
</evidence>
<reference evidence="8" key="1">
    <citation type="submission" date="2024-06" db="EMBL/GenBank/DDBJ databases">
        <title>Streptomyces sp. strain HUAS MG91 genome sequences.</title>
        <authorList>
            <person name="Mo P."/>
        </authorList>
    </citation>
    <scope>NUCLEOTIDE SEQUENCE</scope>
    <source>
        <strain evidence="8">HUAS MG91</strain>
    </source>
</reference>
<dbReference type="PANTHER" id="PTHR42789">
    <property type="entry name" value="D-ISOMER SPECIFIC 2-HYDROXYACID DEHYDROGENASE FAMILY PROTEIN (AFU_ORTHOLOGUE AFUA_6G10090)"/>
    <property type="match status" value="1"/>
</dbReference>
<dbReference type="GO" id="GO:0016616">
    <property type="term" value="F:oxidoreductase activity, acting on the CH-OH group of donors, NAD or NADP as acceptor"/>
    <property type="evidence" value="ECO:0007669"/>
    <property type="project" value="InterPro"/>
</dbReference>
<name>A0AAU8J509_9ACTN</name>
<dbReference type="PANTHER" id="PTHR42789:SF1">
    <property type="entry name" value="D-ISOMER SPECIFIC 2-HYDROXYACID DEHYDROGENASE FAMILY PROTEIN (AFU_ORTHOLOGUE AFUA_6G10090)"/>
    <property type="match status" value="1"/>
</dbReference>
<dbReference type="KEGG" id="stac:ABII15_36430"/>
<organism evidence="8">
    <name type="scientific">Streptomyces tabacisoli</name>
    <dbReference type="NCBI Taxonomy" id="3156398"/>
    <lineage>
        <taxon>Bacteria</taxon>
        <taxon>Bacillati</taxon>
        <taxon>Actinomycetota</taxon>
        <taxon>Actinomycetes</taxon>
        <taxon>Kitasatosporales</taxon>
        <taxon>Streptomycetaceae</taxon>
        <taxon>Streptomyces</taxon>
    </lineage>
</organism>
<evidence type="ECO:0000259" key="6">
    <source>
        <dbReference type="Pfam" id="PF00389"/>
    </source>
</evidence>
<dbReference type="SUPFAM" id="SSF52283">
    <property type="entry name" value="Formate/glycerate dehydrogenase catalytic domain-like"/>
    <property type="match status" value="1"/>
</dbReference>
<dbReference type="RefSeq" id="WP_353946558.1">
    <property type="nucleotide sequence ID" value="NZ_CP159534.1"/>
</dbReference>
<dbReference type="InterPro" id="IPR036291">
    <property type="entry name" value="NAD(P)-bd_dom_sf"/>
</dbReference>
<keyword evidence="3 5" id="KW-0560">Oxidoreductase</keyword>
<sequence>MSAPAVARIAVTPRSLSADGHPALAELEAAGFELVYPAPGRMPTADEQRAALADCVGYLAGVEPITGDILDRAPRLRVISRNGVGTDAVDLAAAAERGITVTTTGDANAQGVAELTLALILASGRAIPAQDAALRQGEWRRRRGRELAGRTLGVIGCGRIGSRVAALGRALGMRVLRHDAAPGAGDTPLPRLLAESDVLTLHCPPPAGGPLVDAAFLDAVRPGACLVNTARATLIDPRAVRAALDDGRLGGYATDVFEVEPPADRDLLAHPLAVSTPHIGGFTEESVDRATRAAVDNLLQALSGARDG</sequence>
<evidence type="ECO:0000256" key="5">
    <source>
        <dbReference type="RuleBase" id="RU003719"/>
    </source>
</evidence>
<dbReference type="Pfam" id="PF00389">
    <property type="entry name" value="2-Hacid_dh"/>
    <property type="match status" value="1"/>
</dbReference>
<evidence type="ECO:0000313" key="8">
    <source>
        <dbReference type="EMBL" id="XCJ75124.1"/>
    </source>
</evidence>
<dbReference type="GO" id="GO:0051287">
    <property type="term" value="F:NAD binding"/>
    <property type="evidence" value="ECO:0007669"/>
    <property type="project" value="InterPro"/>
</dbReference>
<proteinExistence type="inferred from homology"/>
<dbReference type="GO" id="GO:0008652">
    <property type="term" value="P:amino acid biosynthetic process"/>
    <property type="evidence" value="ECO:0007669"/>
    <property type="project" value="UniProtKB-KW"/>
</dbReference>
<dbReference type="InterPro" id="IPR029752">
    <property type="entry name" value="D-isomer_DH_CS1"/>
</dbReference>
<dbReference type="SUPFAM" id="SSF51735">
    <property type="entry name" value="NAD(P)-binding Rossmann-fold domains"/>
    <property type="match status" value="1"/>
</dbReference>
<dbReference type="PROSITE" id="PS00065">
    <property type="entry name" value="D_2_HYDROXYACID_DH_1"/>
    <property type="match status" value="1"/>
</dbReference>
<keyword evidence="2" id="KW-0028">Amino-acid biosynthesis</keyword>
<dbReference type="InterPro" id="IPR050857">
    <property type="entry name" value="D-2-hydroxyacid_DH"/>
</dbReference>
<comment type="similarity">
    <text evidence="1 5">Belongs to the D-isomer specific 2-hydroxyacid dehydrogenase family.</text>
</comment>
<dbReference type="Pfam" id="PF02826">
    <property type="entry name" value="2-Hacid_dh_C"/>
    <property type="match status" value="1"/>
</dbReference>